<accession>A0A166RF45</accession>
<comment type="caution">
    <text evidence="1">The sequence shown here is derived from an EMBL/GenBank/DDBJ whole genome shotgun (WGS) entry which is preliminary data.</text>
</comment>
<dbReference type="Proteomes" id="UP000077407">
    <property type="component" value="Unassembled WGS sequence"/>
</dbReference>
<name>A0A166RF45_9CLOT</name>
<dbReference type="AlphaFoldDB" id="A0A166RF45"/>
<protein>
    <submittedName>
        <fullName evidence="1">Uncharacterized protein</fullName>
    </submittedName>
</protein>
<gene>
    <name evidence="1" type="ORF">WY13_01065</name>
</gene>
<sequence>MNYGFKNLNASYEAKKKKVATLRRQNIKKFYG</sequence>
<dbReference type="EMBL" id="LITT01000010">
    <property type="protein sequence ID" value="OAA90761.1"/>
    <property type="molecule type" value="Genomic_DNA"/>
</dbReference>
<reference evidence="1 2" key="1">
    <citation type="journal article" date="2015" name="Biotechnol. Bioeng.">
        <title>Genome sequence and phenotypic characterization of Caulobacter segnis.</title>
        <authorList>
            <person name="Patel S."/>
            <person name="Fletcher B."/>
            <person name="Scott D.C."/>
            <person name="Ely B."/>
        </authorList>
    </citation>
    <scope>NUCLEOTIDE SEQUENCE [LARGE SCALE GENOMIC DNA]</scope>
    <source>
        <strain evidence="1 2">ERI-2</strain>
    </source>
</reference>
<evidence type="ECO:0000313" key="2">
    <source>
        <dbReference type="Proteomes" id="UP000077407"/>
    </source>
</evidence>
<organism evidence="1 2">
    <name type="scientific">Clostridium ljungdahlii</name>
    <dbReference type="NCBI Taxonomy" id="1538"/>
    <lineage>
        <taxon>Bacteria</taxon>
        <taxon>Bacillati</taxon>
        <taxon>Bacillota</taxon>
        <taxon>Clostridia</taxon>
        <taxon>Eubacteriales</taxon>
        <taxon>Clostridiaceae</taxon>
        <taxon>Clostridium</taxon>
    </lineage>
</organism>
<proteinExistence type="predicted"/>
<dbReference type="PATRIC" id="fig|1538.10.peg.1574"/>
<evidence type="ECO:0000313" key="1">
    <source>
        <dbReference type="EMBL" id="OAA90761.1"/>
    </source>
</evidence>